<comment type="caution">
    <text evidence="3">The sequence shown here is derived from an EMBL/GenBank/DDBJ whole genome shotgun (WGS) entry which is preliminary data.</text>
</comment>
<keyword evidence="4" id="KW-1185">Reference proteome</keyword>
<gene>
    <name evidence="3" type="ORF">GCM10007901_02970</name>
</gene>
<reference evidence="4" key="1">
    <citation type="journal article" date="2019" name="Int. J. Syst. Evol. Microbiol.">
        <title>The Global Catalogue of Microorganisms (GCM) 10K type strain sequencing project: providing services to taxonomists for standard genome sequencing and annotation.</title>
        <authorList>
            <consortium name="The Broad Institute Genomics Platform"/>
            <consortium name="The Broad Institute Genome Sequencing Center for Infectious Disease"/>
            <person name="Wu L."/>
            <person name="Ma J."/>
        </authorList>
    </citation>
    <scope>NUCLEOTIDE SEQUENCE [LARGE SCALE GENOMIC DNA]</scope>
    <source>
        <strain evidence="4">NBRC 111980</strain>
    </source>
</reference>
<feature type="chain" id="PRO_5047243935" description="Periplasmic heavy metal sensor" evidence="2">
    <location>
        <begin position="27"/>
        <end position="154"/>
    </location>
</feature>
<proteinExistence type="predicted"/>
<evidence type="ECO:0000313" key="4">
    <source>
        <dbReference type="Proteomes" id="UP001156670"/>
    </source>
</evidence>
<feature type="compositionally biased region" description="Low complexity" evidence="1">
    <location>
        <begin position="31"/>
        <end position="41"/>
    </location>
</feature>
<feature type="region of interest" description="Disordered" evidence="1">
    <location>
        <begin position="126"/>
        <end position="154"/>
    </location>
</feature>
<keyword evidence="2" id="KW-0732">Signal</keyword>
<feature type="region of interest" description="Disordered" evidence="1">
    <location>
        <begin position="31"/>
        <end position="53"/>
    </location>
</feature>
<dbReference type="Proteomes" id="UP001156670">
    <property type="component" value="Unassembled WGS sequence"/>
</dbReference>
<feature type="signal peptide" evidence="2">
    <location>
        <begin position="1"/>
        <end position="26"/>
    </location>
</feature>
<evidence type="ECO:0000256" key="1">
    <source>
        <dbReference type="SAM" id="MobiDB-lite"/>
    </source>
</evidence>
<evidence type="ECO:0008006" key="5">
    <source>
        <dbReference type="Google" id="ProtNLM"/>
    </source>
</evidence>
<protein>
    <recommendedName>
        <fullName evidence="5">Periplasmic heavy metal sensor</fullName>
    </recommendedName>
</protein>
<organism evidence="3 4">
    <name type="scientific">Dyella acidisoli</name>
    <dbReference type="NCBI Taxonomy" id="1867834"/>
    <lineage>
        <taxon>Bacteria</taxon>
        <taxon>Pseudomonadati</taxon>
        <taxon>Pseudomonadota</taxon>
        <taxon>Gammaproteobacteria</taxon>
        <taxon>Lysobacterales</taxon>
        <taxon>Rhodanobacteraceae</taxon>
        <taxon>Dyella</taxon>
    </lineage>
</organism>
<evidence type="ECO:0000256" key="2">
    <source>
        <dbReference type="SAM" id="SignalP"/>
    </source>
</evidence>
<dbReference type="RefSeq" id="WP_284319121.1">
    <property type="nucleotide sequence ID" value="NZ_BSOB01000004.1"/>
</dbReference>
<name>A0ABQ5XJ25_9GAMM</name>
<dbReference type="EMBL" id="BSOB01000004">
    <property type="protein sequence ID" value="GLQ91347.1"/>
    <property type="molecule type" value="Genomic_DNA"/>
</dbReference>
<accession>A0ABQ5XJ25</accession>
<sequence>MNRFALRFALLGLALTVASYVPVAFAQDNAAPANSNDASTAQHRAPDPQKQAARLAKRLELSDDQTSKVTAILQNRQQQLASVRNDGSLAPQDRRAKIRSIQHDTDAQINALLTPAQQTQYATLKQNMKERQQNAHNASGASGGTDGGPDSNSH</sequence>
<evidence type="ECO:0000313" key="3">
    <source>
        <dbReference type="EMBL" id="GLQ91347.1"/>
    </source>
</evidence>